<evidence type="ECO:0000256" key="23">
    <source>
        <dbReference type="ARBA" id="ARBA00023209"/>
    </source>
</evidence>
<dbReference type="HOGENOM" id="CLU_363346_0_0_1"/>
<keyword evidence="24" id="KW-1208">Phospholipid metabolism</keyword>
<accession>A0A060SG64</accession>
<keyword evidence="9" id="KW-0004">4Fe-4S</keyword>
<evidence type="ECO:0000256" key="15">
    <source>
        <dbReference type="ARBA" id="ARBA00022723"/>
    </source>
</evidence>
<evidence type="ECO:0000256" key="8">
    <source>
        <dbReference type="ARBA" id="ARBA00017171"/>
    </source>
</evidence>
<keyword evidence="16" id="KW-0256">Endoplasmic reticulum</keyword>
<dbReference type="OrthoDB" id="421393at2759"/>
<dbReference type="GO" id="GO:0003677">
    <property type="term" value="F:DNA binding"/>
    <property type="evidence" value="ECO:0007669"/>
    <property type="project" value="UniProtKB-KW"/>
</dbReference>
<dbReference type="InterPro" id="IPR007238">
    <property type="entry name" value="DNA_primase_lsu_euk/arc"/>
</dbReference>
<evidence type="ECO:0000256" key="2">
    <source>
        <dbReference type="ARBA" id="ARBA00001966"/>
    </source>
</evidence>
<keyword evidence="11" id="KW-0444">Lipid biosynthesis</keyword>
<keyword evidence="10" id="KW-0639">Primosome</keyword>
<dbReference type="GO" id="GO:0046872">
    <property type="term" value="F:metal ion binding"/>
    <property type="evidence" value="ECO:0007669"/>
    <property type="project" value="UniProtKB-KW"/>
</dbReference>
<evidence type="ECO:0000259" key="28">
    <source>
        <dbReference type="Pfam" id="PF04104"/>
    </source>
</evidence>
<keyword evidence="18" id="KW-0408">Iron</keyword>
<comment type="pathway">
    <text evidence="4">Lipid metabolism.</text>
</comment>
<evidence type="ECO:0000256" key="25">
    <source>
        <dbReference type="ARBA" id="ARBA00032361"/>
    </source>
</evidence>
<keyword evidence="20" id="KW-0443">Lipid metabolism</keyword>
<comment type="similarity">
    <text evidence="6">Belongs to the eukaryotic-type primase large subunit family.</text>
</comment>
<evidence type="ECO:0000256" key="12">
    <source>
        <dbReference type="ARBA" id="ARBA00022679"/>
    </source>
</evidence>
<dbReference type="InterPro" id="IPR048254">
    <property type="entry name" value="CDP_ALCOHOL_P_TRANSF_CS"/>
</dbReference>
<dbReference type="GO" id="GO:0005789">
    <property type="term" value="C:endoplasmic reticulum membrane"/>
    <property type="evidence" value="ECO:0007669"/>
    <property type="project" value="UniProtKB-SubCell"/>
</dbReference>
<evidence type="ECO:0000256" key="26">
    <source>
        <dbReference type="ARBA" id="ARBA00060701"/>
    </source>
</evidence>
<protein>
    <recommendedName>
        <fullName evidence="8">CDP-diacylglycerol--serine O-phosphatidyltransferase</fullName>
        <ecNumber evidence="7">2.7.8.8</ecNumber>
    </recommendedName>
    <alternativeName>
        <fullName evidence="25">Phosphatidylserine synthase</fullName>
    </alternativeName>
</protein>
<keyword evidence="13" id="KW-0812">Transmembrane</keyword>
<comment type="cofactor">
    <cofactor evidence="2">
        <name>[4Fe-4S] cluster</name>
        <dbReference type="ChEBI" id="CHEBI:49883"/>
    </cofactor>
</comment>
<keyword evidence="15" id="KW-0479">Metal-binding</keyword>
<dbReference type="GO" id="GO:0051539">
    <property type="term" value="F:4 iron, 4 sulfur cluster binding"/>
    <property type="evidence" value="ECO:0007669"/>
    <property type="project" value="UniProtKB-KW"/>
</dbReference>
<dbReference type="NCBIfam" id="TIGR00473">
    <property type="entry name" value="pssA"/>
    <property type="match status" value="1"/>
</dbReference>
<evidence type="ECO:0000256" key="19">
    <source>
        <dbReference type="ARBA" id="ARBA00023014"/>
    </source>
</evidence>
<dbReference type="GO" id="GO:0006269">
    <property type="term" value="P:DNA replication, synthesis of primer"/>
    <property type="evidence" value="ECO:0007669"/>
    <property type="project" value="UniProtKB-KW"/>
</dbReference>
<name>A0A060SG64_PYCCI</name>
<dbReference type="GO" id="GO:0006659">
    <property type="term" value="P:phosphatidylserine biosynthetic process"/>
    <property type="evidence" value="ECO:0007669"/>
    <property type="project" value="UniProtKB-ARBA"/>
</dbReference>
<dbReference type="Pfam" id="PF04104">
    <property type="entry name" value="DNA_primase_lrg"/>
    <property type="match status" value="1"/>
</dbReference>
<evidence type="ECO:0000256" key="11">
    <source>
        <dbReference type="ARBA" id="ARBA00022516"/>
    </source>
</evidence>
<dbReference type="PANTHER" id="PTHR10537">
    <property type="entry name" value="DNA PRIMASE LARGE SUBUNIT"/>
    <property type="match status" value="1"/>
</dbReference>
<reference evidence="29" key="1">
    <citation type="submission" date="2014-01" db="EMBL/GenBank/DDBJ databases">
        <title>The genome of the white-rot fungus Pycnoporus cinnabarinus: a basidiomycete model with a versatile arsenal for lignocellulosic biomass breakdown.</title>
        <authorList>
            <person name="Levasseur A."/>
            <person name="Lomascolo A."/>
            <person name="Ruiz-Duenas F.J."/>
            <person name="Uzan E."/>
            <person name="Piumi F."/>
            <person name="Kues U."/>
            <person name="Ram A.F.J."/>
            <person name="Murat C."/>
            <person name="Haon M."/>
            <person name="Benoit I."/>
            <person name="Arfi Y."/>
            <person name="Chevret D."/>
            <person name="Drula E."/>
            <person name="Kwon M.J."/>
            <person name="Gouret P."/>
            <person name="Lesage-Meessen L."/>
            <person name="Lombard V."/>
            <person name="Mariette J."/>
            <person name="Noirot C."/>
            <person name="Park J."/>
            <person name="Patyshakuliyeva A."/>
            <person name="Wieneger R.A.B."/>
            <person name="Wosten H.A.B."/>
            <person name="Martin F."/>
            <person name="Coutinho P.M."/>
            <person name="de Vries R."/>
            <person name="Martinez A.T."/>
            <person name="Klopp C."/>
            <person name="Pontarotti P."/>
            <person name="Henrissat B."/>
            <person name="Record E."/>
        </authorList>
    </citation>
    <scope>NUCLEOTIDE SEQUENCE [LARGE SCALE GENOMIC DNA]</scope>
    <source>
        <strain evidence="29">BRFM137</strain>
    </source>
</reference>
<dbReference type="InterPro" id="IPR043130">
    <property type="entry name" value="CDP-OH_PTrfase_TM_dom"/>
</dbReference>
<evidence type="ECO:0000256" key="3">
    <source>
        <dbReference type="ARBA" id="ARBA00004477"/>
    </source>
</evidence>
<dbReference type="Proteomes" id="UP000029665">
    <property type="component" value="Unassembled WGS sequence"/>
</dbReference>
<proteinExistence type="inferred from homology"/>
<keyword evidence="19" id="KW-0411">Iron-sulfur</keyword>
<evidence type="ECO:0000256" key="7">
    <source>
        <dbReference type="ARBA" id="ARBA00013174"/>
    </source>
</evidence>
<dbReference type="PROSITE" id="PS00379">
    <property type="entry name" value="CDP_ALCOHOL_P_TRANSF"/>
    <property type="match status" value="1"/>
</dbReference>
<gene>
    <name evidence="29" type="ORF">BN946_scf184863.g30</name>
</gene>
<keyword evidence="17" id="KW-1133">Transmembrane helix</keyword>
<keyword evidence="21" id="KW-0238">DNA-binding</keyword>
<comment type="subcellular location">
    <subcellularLocation>
        <location evidence="3">Endoplasmic reticulum membrane</location>
        <topology evidence="3">Multi-pass membrane protein</topology>
    </subcellularLocation>
</comment>
<dbReference type="STRING" id="5643.A0A060SG64"/>
<evidence type="ECO:0000256" key="1">
    <source>
        <dbReference type="ARBA" id="ARBA00000287"/>
    </source>
</evidence>
<dbReference type="CDD" id="cd07322">
    <property type="entry name" value="PriL_PriS_Eukaryotic"/>
    <property type="match status" value="1"/>
</dbReference>
<dbReference type="Gene3D" id="1.20.120.1760">
    <property type="match status" value="1"/>
</dbReference>
<dbReference type="InterPro" id="IPR000462">
    <property type="entry name" value="CDP-OH_P_trans"/>
</dbReference>
<keyword evidence="22" id="KW-0472">Membrane</keyword>
<evidence type="ECO:0000256" key="4">
    <source>
        <dbReference type="ARBA" id="ARBA00005189"/>
    </source>
</evidence>
<keyword evidence="12 27" id="KW-0808">Transferase</keyword>
<feature type="domain" description="DNA primase large subunit C-terminal" evidence="28">
    <location>
        <begin position="280"/>
        <end position="460"/>
    </location>
</feature>
<dbReference type="InterPro" id="IPR004533">
    <property type="entry name" value="CDP-diaglyc--ser_O-PTrfase"/>
</dbReference>
<dbReference type="Gene3D" id="1.20.930.80">
    <property type="match status" value="1"/>
</dbReference>
<keyword evidence="23" id="KW-0594">Phospholipid biosynthesis</keyword>
<comment type="caution">
    <text evidence="29">The sequence shown here is derived from an EMBL/GenBank/DDBJ whole genome shotgun (WGS) entry which is preliminary data.</text>
</comment>
<dbReference type="GO" id="GO:0006270">
    <property type="term" value="P:DNA replication initiation"/>
    <property type="evidence" value="ECO:0007669"/>
    <property type="project" value="TreeGrafter"/>
</dbReference>
<sequence length="769" mass="85761">MLSRNEYRSSILKEKKPGIVETHSHLKYPFRLNFYDKPPIDDITIEEFETCALDRLRVLAEIESSYARNRTFKELTEVMDPICKKYLPLNSNTAGTIDLNAERRKDHIGHFVLRLAFCRSEDLRRRFVKAETTLFKLRYASDDTSEKEAFLNSRSFDWVLATPEEIQELIPSTSSEAPGRYYKVKWTRVPDLVEKRRVVLKGGMAYVPSSEQASIVLQEFQSHLEKDLEMTAKALPRLDEDTRIVPILDNLSKGFLAGVSSEWSNASTASGDALTADMIDEMAYKHFPACMRNLHMCLRRDKHLKHFGRLQYGLFLKVLGLSIDEALVFWRKAFSKIQDDKFNKEYRYNIRHSYGLEGKRANYAAKSCQQILMSDQPGPGDSHGCPYRHFSADNLQSALLTMYGEQGLTSADMPEIMATVKAGHYHVACTRVFEITHARQGVKKGEGVGGGESVTHPNQYAARSRELEKKDGDGDPAGTLTLGEVSRDGIEHAAMRVAATSTPGIHSPLARSATAIVSSFQAVITEMSLRKPTSNEPNGTKDSQDDLKRTAMAEYQMTEGHFSLVRNFRLADLVTIANGICGSLSIFMSAKYLLTSDEDYLWSALGFPLAGLLFDFLDGKVARWRNESSMIGQELDSLADLISFGVAPALLAFVVGFRTYLDTVVLTGFICCGLARLARFNATVASIPKDAKGKAHYFEGLPIPSSLGLVSVLAYWTKQGWIEGKQGIPWGTVTLWGKPGGDGDLHTFSIVFGLWAAAMVSKTLRVPKI</sequence>
<organism evidence="29 30">
    <name type="scientific">Pycnoporus cinnabarinus</name>
    <name type="common">Cinnabar-red polypore</name>
    <name type="synonym">Trametes cinnabarina</name>
    <dbReference type="NCBI Taxonomy" id="5643"/>
    <lineage>
        <taxon>Eukaryota</taxon>
        <taxon>Fungi</taxon>
        <taxon>Dikarya</taxon>
        <taxon>Basidiomycota</taxon>
        <taxon>Agaricomycotina</taxon>
        <taxon>Agaricomycetes</taxon>
        <taxon>Polyporales</taxon>
        <taxon>Polyporaceae</taxon>
        <taxon>Trametes</taxon>
    </lineage>
</organism>
<dbReference type="Pfam" id="PF01066">
    <property type="entry name" value="CDP-OH_P_transf"/>
    <property type="match status" value="1"/>
</dbReference>
<dbReference type="PANTHER" id="PTHR10537:SF3">
    <property type="entry name" value="DNA PRIMASE LARGE SUBUNIT"/>
    <property type="match status" value="1"/>
</dbReference>
<evidence type="ECO:0000256" key="10">
    <source>
        <dbReference type="ARBA" id="ARBA00022515"/>
    </source>
</evidence>
<evidence type="ECO:0000256" key="16">
    <source>
        <dbReference type="ARBA" id="ARBA00022824"/>
    </source>
</evidence>
<keyword evidence="30" id="KW-1185">Reference proteome</keyword>
<evidence type="ECO:0000313" key="29">
    <source>
        <dbReference type="EMBL" id="CDO71234.1"/>
    </source>
</evidence>
<dbReference type="AlphaFoldDB" id="A0A060SG64"/>
<evidence type="ECO:0000256" key="20">
    <source>
        <dbReference type="ARBA" id="ARBA00023098"/>
    </source>
</evidence>
<evidence type="ECO:0000313" key="30">
    <source>
        <dbReference type="Proteomes" id="UP000029665"/>
    </source>
</evidence>
<evidence type="ECO:0000256" key="9">
    <source>
        <dbReference type="ARBA" id="ARBA00022485"/>
    </source>
</evidence>
<comment type="pathway">
    <text evidence="26">Phospholipid metabolism; phosphatidylethanolamine biosynthesis; phosphatidylethanolamine from CDP-diacylglycerol: step 1/2.</text>
</comment>
<dbReference type="InterPro" id="IPR058560">
    <property type="entry name" value="DNA_primase_C"/>
</dbReference>
<keyword evidence="14" id="KW-0235">DNA replication</keyword>
<evidence type="ECO:0000256" key="6">
    <source>
        <dbReference type="ARBA" id="ARBA00010564"/>
    </source>
</evidence>
<evidence type="ECO:0000256" key="24">
    <source>
        <dbReference type="ARBA" id="ARBA00023264"/>
    </source>
</evidence>
<dbReference type="Pfam" id="PF26466">
    <property type="entry name" value="DNA_primase_lrg_N"/>
    <property type="match status" value="1"/>
</dbReference>
<dbReference type="EC" id="2.7.8.8" evidence="7"/>
<evidence type="ECO:0000256" key="17">
    <source>
        <dbReference type="ARBA" id="ARBA00022989"/>
    </source>
</evidence>
<evidence type="ECO:0000256" key="18">
    <source>
        <dbReference type="ARBA" id="ARBA00023004"/>
    </source>
</evidence>
<dbReference type="GO" id="GO:0005658">
    <property type="term" value="C:alpha DNA polymerase:primase complex"/>
    <property type="evidence" value="ECO:0007669"/>
    <property type="project" value="UniProtKB-ARBA"/>
</dbReference>
<evidence type="ECO:0000256" key="27">
    <source>
        <dbReference type="RuleBase" id="RU003750"/>
    </source>
</evidence>
<comment type="similarity">
    <text evidence="5 27">Belongs to the CDP-alcohol phosphatidyltransferase class-I family.</text>
</comment>
<dbReference type="InterPro" id="IPR016558">
    <property type="entry name" value="DNA_primase_lsu_euk"/>
</dbReference>
<evidence type="ECO:0000256" key="21">
    <source>
        <dbReference type="ARBA" id="ARBA00023125"/>
    </source>
</evidence>
<evidence type="ECO:0000256" key="22">
    <source>
        <dbReference type="ARBA" id="ARBA00023136"/>
    </source>
</evidence>
<dbReference type="OMA" id="LEYINPW"/>
<dbReference type="EMBL" id="CCBP010000099">
    <property type="protein sequence ID" value="CDO71234.1"/>
    <property type="molecule type" value="Genomic_DNA"/>
</dbReference>
<dbReference type="GO" id="GO:0003882">
    <property type="term" value="F:CDP-diacylglycerol-serine O-phosphatidyltransferase activity"/>
    <property type="evidence" value="ECO:0007669"/>
    <property type="project" value="UniProtKB-EC"/>
</dbReference>
<evidence type="ECO:0000256" key="5">
    <source>
        <dbReference type="ARBA" id="ARBA00010441"/>
    </source>
</evidence>
<evidence type="ECO:0000256" key="14">
    <source>
        <dbReference type="ARBA" id="ARBA00022705"/>
    </source>
</evidence>
<dbReference type="FunFam" id="1.20.120.1760:FF:000022">
    <property type="entry name" value="CDP-diacylglycerol--serine O-phosphatidyltransferase"/>
    <property type="match status" value="1"/>
</dbReference>
<evidence type="ECO:0000256" key="13">
    <source>
        <dbReference type="ARBA" id="ARBA00022692"/>
    </source>
</evidence>
<comment type="catalytic activity">
    <reaction evidence="1">
        <text>a CDP-1,2-diacyl-sn-glycerol + L-serine = a 1,2-diacyl-sn-glycero-3-phospho-L-serine + CMP + H(+)</text>
        <dbReference type="Rhea" id="RHEA:16913"/>
        <dbReference type="ChEBI" id="CHEBI:15378"/>
        <dbReference type="ChEBI" id="CHEBI:33384"/>
        <dbReference type="ChEBI" id="CHEBI:57262"/>
        <dbReference type="ChEBI" id="CHEBI:58332"/>
        <dbReference type="ChEBI" id="CHEBI:60377"/>
        <dbReference type="EC" id="2.7.8.8"/>
    </reaction>
</comment>